<evidence type="ECO:0000313" key="3">
    <source>
        <dbReference type="Proteomes" id="UP000242457"/>
    </source>
</evidence>
<proteinExistence type="predicted"/>
<evidence type="ECO:0000313" key="2">
    <source>
        <dbReference type="EMBL" id="PBC29650.1"/>
    </source>
</evidence>
<gene>
    <name evidence="2" type="ORF">APICC_10067</name>
</gene>
<feature type="region of interest" description="Disordered" evidence="1">
    <location>
        <begin position="1"/>
        <end position="26"/>
    </location>
</feature>
<evidence type="ECO:0000256" key="1">
    <source>
        <dbReference type="SAM" id="MobiDB-lite"/>
    </source>
</evidence>
<protein>
    <submittedName>
        <fullName evidence="2">Uncharacterized protein</fullName>
    </submittedName>
</protein>
<dbReference type="AlphaFoldDB" id="A0A2A3ED63"/>
<name>A0A2A3ED63_APICC</name>
<dbReference type="EMBL" id="KZ288280">
    <property type="protein sequence ID" value="PBC29650.1"/>
    <property type="molecule type" value="Genomic_DNA"/>
</dbReference>
<organism evidence="2 3">
    <name type="scientific">Apis cerana cerana</name>
    <name type="common">Oriental honeybee</name>
    <dbReference type="NCBI Taxonomy" id="94128"/>
    <lineage>
        <taxon>Eukaryota</taxon>
        <taxon>Metazoa</taxon>
        <taxon>Ecdysozoa</taxon>
        <taxon>Arthropoda</taxon>
        <taxon>Hexapoda</taxon>
        <taxon>Insecta</taxon>
        <taxon>Pterygota</taxon>
        <taxon>Neoptera</taxon>
        <taxon>Endopterygota</taxon>
        <taxon>Hymenoptera</taxon>
        <taxon>Apocrita</taxon>
        <taxon>Aculeata</taxon>
        <taxon>Apoidea</taxon>
        <taxon>Anthophila</taxon>
        <taxon>Apidae</taxon>
        <taxon>Apis</taxon>
    </lineage>
</organism>
<keyword evidence="3" id="KW-1185">Reference proteome</keyword>
<sequence length="66" mass="7399">MNIGSGGLTKLKGKSGRKAEARGLNVQSHPYSSRQLVVEPAYLRLPGCWFRLFIDLIRNREVLGWG</sequence>
<reference evidence="2 3" key="1">
    <citation type="submission" date="2014-07" db="EMBL/GenBank/DDBJ databases">
        <title>Genomic and transcriptomic analysis on Apis cerana provide comprehensive insights into honey bee biology.</title>
        <authorList>
            <person name="Diao Q."/>
            <person name="Sun L."/>
            <person name="Zheng H."/>
            <person name="Zheng H."/>
            <person name="Xu S."/>
            <person name="Wang S."/>
            <person name="Zeng Z."/>
            <person name="Hu F."/>
            <person name="Su S."/>
            <person name="Wu J."/>
        </authorList>
    </citation>
    <scope>NUCLEOTIDE SEQUENCE [LARGE SCALE GENOMIC DNA]</scope>
    <source>
        <tissue evidence="2">Pupae without intestine</tissue>
    </source>
</reference>
<accession>A0A2A3ED63</accession>
<dbReference type="Proteomes" id="UP000242457">
    <property type="component" value="Unassembled WGS sequence"/>
</dbReference>